<name>A0ACB9QK14_9MYRT</name>
<protein>
    <submittedName>
        <fullName evidence="1">Uncharacterized protein</fullName>
    </submittedName>
</protein>
<comment type="caution">
    <text evidence="1">The sequence shown here is derived from an EMBL/GenBank/DDBJ whole genome shotgun (WGS) entry which is preliminary data.</text>
</comment>
<evidence type="ECO:0000313" key="1">
    <source>
        <dbReference type="EMBL" id="KAI4367093.1"/>
    </source>
</evidence>
<dbReference type="Proteomes" id="UP001057402">
    <property type="component" value="Chromosome 6"/>
</dbReference>
<gene>
    <name evidence="1" type="ORF">MLD38_022866</name>
</gene>
<evidence type="ECO:0000313" key="2">
    <source>
        <dbReference type="Proteomes" id="UP001057402"/>
    </source>
</evidence>
<proteinExistence type="predicted"/>
<accession>A0ACB9QK14</accession>
<sequence length="680" mass="79125">MDLFGLAAKLVRRLWPFAIVLWQDWGIQGLVGLSLFAQIFLAIFGQRRKYMTSLCIRFLIWAAYLLSAYVATIALGKLTVVQIDDPTIPGYHAELLGLLAPVLLIHLGNPNSITAYAVEDNRLGFRQFINIAATVGFVAWILIRCWDGKSPVSKLFFPLFIAGLITSIGWVWCLDSVYRKNSSVTPEDMDFNDEYQSFHDEEEAKEKTLLRGPPRDILQAFYRFDCLKPHIPDWLYHPDFIKFEQTKIDEESAKAVFSTTEIELGFMYDILYTKAPILYTRIGIIGRFLVVLSLASALSGFSAIFRNTFLIDMYIVYTYAILIAVLTYELYQTMLIPFSDWAVVKMIRLRRYRFMLRMISCVAGICIKQRRWSKTLGQLNLFKYCRQKEFPRPVSTLLWLFGKEEIAKRHWVQSRRPIPWDFMEMLHKYMKALEEKRECHPFNKRGGWTFERYSVCDNTLLSSIAQGFDKSIITWHIATEICLNQLNDEEGRKTEYRCVKIISDYMMYLVALRPQLLSLTTTDVTMGYAYGKLSGFLRYRTDQRAFKDLSAEGPLPSMEINNEAQELQETFITKDWDVLSEARKLAKALQRMPCFKKWDVMGSIWVEMLCFAAYNCQVYHHAKMLRCGGELITHIWLILLHKTDKYEITNIKVDELRGSTSKPIKSPKNTEHPCIKFFCR</sequence>
<organism evidence="1 2">
    <name type="scientific">Melastoma candidum</name>
    <dbReference type="NCBI Taxonomy" id="119954"/>
    <lineage>
        <taxon>Eukaryota</taxon>
        <taxon>Viridiplantae</taxon>
        <taxon>Streptophyta</taxon>
        <taxon>Embryophyta</taxon>
        <taxon>Tracheophyta</taxon>
        <taxon>Spermatophyta</taxon>
        <taxon>Magnoliopsida</taxon>
        <taxon>eudicotyledons</taxon>
        <taxon>Gunneridae</taxon>
        <taxon>Pentapetalae</taxon>
        <taxon>rosids</taxon>
        <taxon>malvids</taxon>
        <taxon>Myrtales</taxon>
        <taxon>Melastomataceae</taxon>
        <taxon>Melastomatoideae</taxon>
        <taxon>Melastomateae</taxon>
        <taxon>Melastoma</taxon>
    </lineage>
</organism>
<keyword evidence="2" id="KW-1185">Reference proteome</keyword>
<reference evidence="2" key="1">
    <citation type="journal article" date="2023" name="Front. Plant Sci.">
        <title>Chromosomal-level genome assembly of Melastoma candidum provides insights into trichome evolution.</title>
        <authorList>
            <person name="Zhong Y."/>
            <person name="Wu W."/>
            <person name="Sun C."/>
            <person name="Zou P."/>
            <person name="Liu Y."/>
            <person name="Dai S."/>
            <person name="Zhou R."/>
        </authorList>
    </citation>
    <scope>NUCLEOTIDE SEQUENCE [LARGE SCALE GENOMIC DNA]</scope>
</reference>
<dbReference type="EMBL" id="CM042885">
    <property type="protein sequence ID" value="KAI4367093.1"/>
    <property type="molecule type" value="Genomic_DNA"/>
</dbReference>